<dbReference type="Pfam" id="PF00023">
    <property type="entry name" value="Ank"/>
    <property type="match status" value="1"/>
</dbReference>
<feature type="compositionally biased region" description="Gly residues" evidence="4">
    <location>
        <begin position="1"/>
        <end position="10"/>
    </location>
</feature>
<dbReference type="Proteomes" id="UP000053732">
    <property type="component" value="Unassembled WGS sequence"/>
</dbReference>
<feature type="repeat" description="ANK" evidence="3">
    <location>
        <begin position="878"/>
        <end position="904"/>
    </location>
</feature>
<feature type="region of interest" description="Disordered" evidence="4">
    <location>
        <begin position="154"/>
        <end position="191"/>
    </location>
</feature>
<evidence type="ECO:0000256" key="2">
    <source>
        <dbReference type="ARBA" id="ARBA00023043"/>
    </source>
</evidence>
<dbReference type="InterPro" id="IPR002110">
    <property type="entry name" value="Ankyrin_rpt"/>
</dbReference>
<dbReference type="SMART" id="SM00248">
    <property type="entry name" value="ANK"/>
    <property type="match status" value="11"/>
</dbReference>
<feature type="compositionally biased region" description="Low complexity" evidence="4">
    <location>
        <begin position="11"/>
        <end position="21"/>
    </location>
</feature>
<evidence type="ECO:0000256" key="3">
    <source>
        <dbReference type="PROSITE-ProRule" id="PRU00023"/>
    </source>
</evidence>
<feature type="repeat" description="ANK" evidence="3">
    <location>
        <begin position="586"/>
        <end position="618"/>
    </location>
</feature>
<feature type="repeat" description="ANK" evidence="3">
    <location>
        <begin position="618"/>
        <end position="645"/>
    </location>
</feature>
<dbReference type="PROSITE" id="PS50088">
    <property type="entry name" value="ANK_REPEAT"/>
    <property type="match status" value="11"/>
</dbReference>
<feature type="repeat" description="ANK" evidence="3">
    <location>
        <begin position="712"/>
        <end position="744"/>
    </location>
</feature>
<feature type="repeat" description="ANK" evidence="3">
    <location>
        <begin position="844"/>
        <end position="877"/>
    </location>
</feature>
<dbReference type="Gene3D" id="1.25.40.20">
    <property type="entry name" value="Ankyrin repeat-containing domain"/>
    <property type="match status" value="4"/>
</dbReference>
<evidence type="ECO:0000313" key="5">
    <source>
        <dbReference type="EMBL" id="CRL21988.1"/>
    </source>
</evidence>
<evidence type="ECO:0000256" key="1">
    <source>
        <dbReference type="ARBA" id="ARBA00022737"/>
    </source>
</evidence>
<feature type="repeat" description="ANK" evidence="3">
    <location>
        <begin position="745"/>
        <end position="777"/>
    </location>
</feature>
<dbReference type="InterPro" id="IPR036770">
    <property type="entry name" value="Ankyrin_rpt-contain_sf"/>
</dbReference>
<feature type="compositionally biased region" description="Polar residues" evidence="4">
    <location>
        <begin position="491"/>
        <end position="504"/>
    </location>
</feature>
<dbReference type="PRINTS" id="PR01415">
    <property type="entry name" value="ANKYRIN"/>
</dbReference>
<feature type="repeat" description="ANK" evidence="3">
    <location>
        <begin position="553"/>
        <end position="585"/>
    </location>
</feature>
<dbReference type="PROSITE" id="PS50297">
    <property type="entry name" value="ANK_REP_REGION"/>
    <property type="match status" value="11"/>
</dbReference>
<feature type="region of interest" description="Disordered" evidence="4">
    <location>
        <begin position="491"/>
        <end position="535"/>
    </location>
</feature>
<keyword evidence="2 3" id="KW-0040">ANK repeat</keyword>
<proteinExistence type="predicted"/>
<dbReference type="Pfam" id="PF13637">
    <property type="entry name" value="Ank_4"/>
    <property type="match status" value="2"/>
</dbReference>
<evidence type="ECO:0000256" key="4">
    <source>
        <dbReference type="SAM" id="MobiDB-lite"/>
    </source>
</evidence>
<reference evidence="5 6" key="1">
    <citation type="journal article" date="2014" name="Nat. Commun.">
        <title>Multiple recent horizontal transfers of a large genomic region in cheese making fungi.</title>
        <authorList>
            <person name="Cheeseman K."/>
            <person name="Ropars J."/>
            <person name="Renault P."/>
            <person name="Dupont J."/>
            <person name="Gouzy J."/>
            <person name="Branca A."/>
            <person name="Abraham A.L."/>
            <person name="Ceppi M."/>
            <person name="Conseiller E."/>
            <person name="Debuchy R."/>
            <person name="Malagnac F."/>
            <person name="Goarin A."/>
            <person name="Silar P."/>
            <person name="Lacoste S."/>
            <person name="Sallet E."/>
            <person name="Bensimon A."/>
            <person name="Giraud T."/>
            <person name="Brygoo Y."/>
        </authorList>
    </citation>
    <scope>NUCLEOTIDE SEQUENCE [LARGE SCALE GENOMIC DNA]</scope>
    <source>
        <strain evidence="6">FM 013</strain>
    </source>
</reference>
<accession>A0A0G4P6N2</accession>
<sequence>MFKALMGGGRSSSSDVRSSSKSSRRRSDTRSVSSRKSSQGDEQNLTYPALGITSTEIPHAQKPESPRTLYKVGWGIRHQCDNLKQLVRDGTEQSSAILNELQRFELWATNLGLYHRGHSSLDYRCRDSPLIFNHALGLLRDLERALHQFQDSLLNPHEEDDDTNYGTDRHITNDQENLPGPDDSDEEDFSSYQTEPLTDAYLANIISTIDRLYSLAFKIRNPAMRLGMSKAAAYSEIDPETKADLIKEFEQIDSLHVEELFRLFGHPDPDPRHYLIRRLAKANTRRRQQFRYWNKRRARYEVLEHPQQPEITSREMEKQPASQSELPMVRPASETLKASTATWLDEKKVNLDDDASVVSSSSTVFSMSSQQDDERVGIPPPPTVDVSSKEFECPFCCIICPRKTLERKAWEPYVCTFEDCPDPGQQYDSLHDWIGHEASVHLALGGQSESPSNPSRVTPQVRVCPFCQRQDVSISHIARHLRRIACFSLPRSSGSEGNATSNKGVSHGAQVDSDSSGALSVGSVYDDQDKPYNADPMPALDRMWTPKAAGDDETVQPLLNACSSGNYTLVQHLLEDGADINASDEDKRNALHTASESGHMEIVRLLLSYGAKVYAHDLHVASRKGYTEIVQLLLAHGADINACDVTDRNALYFASIRGHTEIAQLLINNGAYVNAQNGHGGNALQAVSKIGHSGIVQLLLASGADVDAYGEDGDNALQAASRYGFAEIVQLLLAHGADINAKSRDGGNALLAASRHGQAEIVQLLLAHGADVNAQSRDGENSLQAASTNGHAEIVQLLLAHGADVNAQSRDGGNALLAASRHGQAEIVELLLAHGADVDAQSRDGGNALQAAASINGHAEIIQLLLAHGADVHAQSRDGGNALHTASINGHKEIVQLLLAHGAEAITHAANHLNQPEDMDNWQEVFP</sequence>
<dbReference type="InterPro" id="IPR050745">
    <property type="entry name" value="Multifunctional_regulatory"/>
</dbReference>
<protein>
    <submittedName>
        <fullName evidence="5">Ankyrin repeat-containing domain</fullName>
    </submittedName>
</protein>
<feature type="repeat" description="ANK" evidence="3">
    <location>
        <begin position="778"/>
        <end position="810"/>
    </location>
</feature>
<dbReference type="STRING" id="1429867.A0A0G4P6N2"/>
<dbReference type="PANTHER" id="PTHR24189">
    <property type="entry name" value="MYOTROPHIN"/>
    <property type="match status" value="1"/>
</dbReference>
<feature type="repeat" description="ANK" evidence="3">
    <location>
        <begin position="646"/>
        <end position="678"/>
    </location>
</feature>
<keyword evidence="6" id="KW-1185">Reference proteome</keyword>
<evidence type="ECO:0000313" key="6">
    <source>
        <dbReference type="Proteomes" id="UP000053732"/>
    </source>
</evidence>
<feature type="repeat" description="ANK" evidence="3">
    <location>
        <begin position="811"/>
        <end position="843"/>
    </location>
</feature>
<name>A0A0G4P6N2_PENC3</name>
<feature type="compositionally biased region" description="Polar residues" evidence="4">
    <location>
        <begin position="40"/>
        <end position="56"/>
    </location>
</feature>
<keyword evidence="1" id="KW-0677">Repeat</keyword>
<dbReference type="EMBL" id="HG793139">
    <property type="protein sequence ID" value="CRL21988.1"/>
    <property type="molecule type" value="Genomic_DNA"/>
</dbReference>
<gene>
    <name evidence="5" type="ORF">PCAMFM013_S006g000528</name>
</gene>
<dbReference type="PANTHER" id="PTHR24189:SF50">
    <property type="entry name" value="ANKYRIN REPEAT AND SOCS BOX PROTEIN 2"/>
    <property type="match status" value="1"/>
</dbReference>
<dbReference type="SUPFAM" id="SSF48403">
    <property type="entry name" value="Ankyrin repeat"/>
    <property type="match status" value="1"/>
</dbReference>
<feature type="repeat" description="ANK" evidence="3">
    <location>
        <begin position="679"/>
        <end position="711"/>
    </location>
</feature>
<feature type="region of interest" description="Disordered" evidence="4">
    <location>
        <begin position="1"/>
        <end position="64"/>
    </location>
</feature>
<organism evidence="5 6">
    <name type="scientific">Penicillium camemberti (strain FM 013)</name>
    <dbReference type="NCBI Taxonomy" id="1429867"/>
    <lineage>
        <taxon>Eukaryota</taxon>
        <taxon>Fungi</taxon>
        <taxon>Dikarya</taxon>
        <taxon>Ascomycota</taxon>
        <taxon>Pezizomycotina</taxon>
        <taxon>Eurotiomycetes</taxon>
        <taxon>Eurotiomycetidae</taxon>
        <taxon>Eurotiales</taxon>
        <taxon>Aspergillaceae</taxon>
        <taxon>Penicillium</taxon>
    </lineage>
</organism>
<dbReference type="AlphaFoldDB" id="A0A0G4P6N2"/>
<dbReference type="Pfam" id="PF12796">
    <property type="entry name" value="Ank_2"/>
    <property type="match status" value="2"/>
</dbReference>